<dbReference type="Gene3D" id="3.30.1150.10">
    <property type="match status" value="1"/>
</dbReference>
<evidence type="ECO:0000256" key="10">
    <source>
        <dbReference type="SAM" id="MobiDB-lite"/>
    </source>
</evidence>
<dbReference type="InterPro" id="IPR006260">
    <property type="entry name" value="TonB/TolA_C"/>
</dbReference>
<dbReference type="Proteomes" id="UP000318422">
    <property type="component" value="Unassembled WGS sequence"/>
</dbReference>
<evidence type="ECO:0000256" key="1">
    <source>
        <dbReference type="ARBA" id="ARBA00004383"/>
    </source>
</evidence>
<dbReference type="EMBL" id="BJNV01000054">
    <property type="protein sequence ID" value="GEC96831.1"/>
    <property type="molecule type" value="Genomic_DNA"/>
</dbReference>
<keyword evidence="3" id="KW-0813">Transport</keyword>
<dbReference type="AlphaFoldDB" id="A0A4Y4CVB0"/>
<evidence type="ECO:0000259" key="11">
    <source>
        <dbReference type="PROSITE" id="PS52015"/>
    </source>
</evidence>
<feature type="compositionally biased region" description="Pro residues" evidence="10">
    <location>
        <begin position="57"/>
        <end position="71"/>
    </location>
</feature>
<keyword evidence="7" id="KW-0653">Protein transport</keyword>
<comment type="subcellular location">
    <subcellularLocation>
        <location evidence="1">Cell inner membrane</location>
        <topology evidence="1">Single-pass membrane protein</topology>
        <orientation evidence="1">Periplasmic side</orientation>
    </subcellularLocation>
</comment>
<evidence type="ECO:0000313" key="13">
    <source>
        <dbReference type="Proteomes" id="UP000318422"/>
    </source>
</evidence>
<organism evidence="12 13">
    <name type="scientific">Zoogloea ramigera</name>
    <dbReference type="NCBI Taxonomy" id="350"/>
    <lineage>
        <taxon>Bacteria</taxon>
        <taxon>Pseudomonadati</taxon>
        <taxon>Pseudomonadota</taxon>
        <taxon>Betaproteobacteria</taxon>
        <taxon>Rhodocyclales</taxon>
        <taxon>Zoogloeaceae</taxon>
        <taxon>Zoogloea</taxon>
    </lineage>
</organism>
<dbReference type="PROSITE" id="PS52015">
    <property type="entry name" value="TONB_CTD"/>
    <property type="match status" value="1"/>
</dbReference>
<dbReference type="GO" id="GO:0055085">
    <property type="term" value="P:transmembrane transport"/>
    <property type="evidence" value="ECO:0007669"/>
    <property type="project" value="InterPro"/>
</dbReference>
<comment type="caution">
    <text evidence="12">The sequence shown here is derived from an EMBL/GenBank/DDBJ whole genome shotgun (WGS) entry which is preliminary data.</text>
</comment>
<dbReference type="SUPFAM" id="SSF74653">
    <property type="entry name" value="TolA/TonB C-terminal domain"/>
    <property type="match status" value="1"/>
</dbReference>
<dbReference type="Pfam" id="PF03544">
    <property type="entry name" value="TonB_C"/>
    <property type="match status" value="1"/>
</dbReference>
<evidence type="ECO:0000256" key="2">
    <source>
        <dbReference type="ARBA" id="ARBA00006555"/>
    </source>
</evidence>
<dbReference type="PANTHER" id="PTHR33446:SF2">
    <property type="entry name" value="PROTEIN TONB"/>
    <property type="match status" value="1"/>
</dbReference>
<feature type="domain" description="TonB C-terminal" evidence="11">
    <location>
        <begin position="143"/>
        <end position="238"/>
    </location>
</feature>
<dbReference type="NCBIfam" id="TIGR01352">
    <property type="entry name" value="tonB_Cterm"/>
    <property type="match status" value="1"/>
</dbReference>
<dbReference type="PANTHER" id="PTHR33446">
    <property type="entry name" value="PROTEIN TONB-RELATED"/>
    <property type="match status" value="1"/>
</dbReference>
<gene>
    <name evidence="12" type="ORF">ZRA01_29040</name>
</gene>
<evidence type="ECO:0000256" key="6">
    <source>
        <dbReference type="ARBA" id="ARBA00022692"/>
    </source>
</evidence>
<keyword evidence="5" id="KW-0997">Cell inner membrane</keyword>
<evidence type="ECO:0000256" key="4">
    <source>
        <dbReference type="ARBA" id="ARBA00022475"/>
    </source>
</evidence>
<keyword evidence="9" id="KW-0472">Membrane</keyword>
<sequence length="238" mass="24871">MRDKGLLYAVGASIVAHGLVLALGSGLPRPVLEPRPIEARLLPRESAEAPAASRPAHPQPPAPHRVSPEPPRQVKTPPRSEAVAPPPQRMVAPRADPATPSVAAGAGAPVTTVHKADAAPAVITPAAPAPVASHPAAPPSYAPPSFGARYLDNPKPAYPMLARRRGLEGTVRLEVQVSAEGIPTAVRVRESAGHEALDEAAMTAVWHWRFVPARRGSEAVEGVVVVPIRFRLGDDEAA</sequence>
<accession>A0A4Y4CVB0</accession>
<evidence type="ECO:0000256" key="5">
    <source>
        <dbReference type="ARBA" id="ARBA00022519"/>
    </source>
</evidence>
<comment type="similarity">
    <text evidence="2">Belongs to the TonB family.</text>
</comment>
<dbReference type="GO" id="GO:0015031">
    <property type="term" value="P:protein transport"/>
    <property type="evidence" value="ECO:0007669"/>
    <property type="project" value="UniProtKB-KW"/>
</dbReference>
<dbReference type="InterPro" id="IPR051045">
    <property type="entry name" value="TonB-dependent_transducer"/>
</dbReference>
<dbReference type="InterPro" id="IPR037682">
    <property type="entry name" value="TonB_C"/>
</dbReference>
<keyword evidence="13" id="KW-1185">Reference proteome</keyword>
<keyword evidence="8" id="KW-1133">Transmembrane helix</keyword>
<keyword evidence="4" id="KW-1003">Cell membrane</keyword>
<dbReference type="GO" id="GO:0031992">
    <property type="term" value="F:energy transducer activity"/>
    <property type="evidence" value="ECO:0007669"/>
    <property type="project" value="TreeGrafter"/>
</dbReference>
<evidence type="ECO:0000313" key="12">
    <source>
        <dbReference type="EMBL" id="GEC96831.1"/>
    </source>
</evidence>
<name>A0A4Y4CVB0_ZOORA</name>
<feature type="region of interest" description="Disordered" evidence="10">
    <location>
        <begin position="45"/>
        <end position="105"/>
    </location>
</feature>
<reference evidence="12 13" key="1">
    <citation type="submission" date="2019-06" db="EMBL/GenBank/DDBJ databases">
        <title>Whole genome shotgun sequence of Zoogloea ramigera NBRC 15342.</title>
        <authorList>
            <person name="Hosoyama A."/>
            <person name="Uohara A."/>
            <person name="Ohji S."/>
            <person name="Ichikawa N."/>
        </authorList>
    </citation>
    <scope>NUCLEOTIDE SEQUENCE [LARGE SCALE GENOMIC DNA]</scope>
    <source>
        <strain evidence="12 13">NBRC 15342</strain>
    </source>
</reference>
<keyword evidence="6" id="KW-0812">Transmembrane</keyword>
<evidence type="ECO:0000256" key="8">
    <source>
        <dbReference type="ARBA" id="ARBA00022989"/>
    </source>
</evidence>
<evidence type="ECO:0000256" key="3">
    <source>
        <dbReference type="ARBA" id="ARBA00022448"/>
    </source>
</evidence>
<evidence type="ECO:0000256" key="7">
    <source>
        <dbReference type="ARBA" id="ARBA00022927"/>
    </source>
</evidence>
<evidence type="ECO:0000256" key="9">
    <source>
        <dbReference type="ARBA" id="ARBA00023136"/>
    </source>
</evidence>
<dbReference type="GO" id="GO:0098797">
    <property type="term" value="C:plasma membrane protein complex"/>
    <property type="evidence" value="ECO:0007669"/>
    <property type="project" value="TreeGrafter"/>
</dbReference>
<proteinExistence type="inferred from homology"/>
<protein>
    <recommendedName>
        <fullName evidence="11">TonB C-terminal domain-containing protein</fullName>
    </recommendedName>
</protein>